<keyword evidence="1" id="KW-0472">Membrane</keyword>
<evidence type="ECO:0000256" key="1">
    <source>
        <dbReference type="SAM" id="Phobius"/>
    </source>
</evidence>
<feature type="transmembrane region" description="Helical" evidence="1">
    <location>
        <begin position="20"/>
        <end position="43"/>
    </location>
</feature>
<keyword evidence="1" id="KW-1133">Transmembrane helix</keyword>
<name>A0ABT1Y4W7_9FIRM</name>
<dbReference type="EMBL" id="JANPWE010000002">
    <property type="protein sequence ID" value="MCR6545185.1"/>
    <property type="molecule type" value="Genomic_DNA"/>
</dbReference>
<dbReference type="Proteomes" id="UP001524944">
    <property type="component" value="Unassembled WGS sequence"/>
</dbReference>
<dbReference type="RefSeq" id="WP_089608850.1">
    <property type="nucleotide sequence ID" value="NZ_CP022121.1"/>
</dbReference>
<reference evidence="2 3" key="1">
    <citation type="submission" date="2022-08" db="EMBL/GenBank/DDBJ databases">
        <title>Proteogenomics of the novel Dehalobacterium formicoaceticum strain EZ94 highlights a key role of methyltransferases during anaerobic dichloromethane degradation.</title>
        <authorList>
            <person name="Wasmund K."/>
        </authorList>
    </citation>
    <scope>NUCLEOTIDE SEQUENCE [LARGE SCALE GENOMIC DNA]</scope>
    <source>
        <strain evidence="2 3">EZ94</strain>
    </source>
</reference>
<accession>A0ABT1Y4W7</accession>
<evidence type="ECO:0000313" key="2">
    <source>
        <dbReference type="EMBL" id="MCR6545185.1"/>
    </source>
</evidence>
<keyword evidence="1" id="KW-0812">Transmembrane</keyword>
<sequence>MEVRKSLHNAFNNVNLGSGVASGVTGLAFGAISGVTGNILGMYNIQTQNLLKRAATTALSFDDGLAFNSSM</sequence>
<keyword evidence="3" id="KW-1185">Reference proteome</keyword>
<gene>
    <name evidence="2" type="ORF">NVS47_06600</name>
</gene>
<proteinExistence type="predicted"/>
<organism evidence="2 3">
    <name type="scientific">Dehalobacterium formicoaceticum</name>
    <dbReference type="NCBI Taxonomy" id="51515"/>
    <lineage>
        <taxon>Bacteria</taxon>
        <taxon>Bacillati</taxon>
        <taxon>Bacillota</taxon>
        <taxon>Clostridia</taxon>
        <taxon>Eubacteriales</taxon>
        <taxon>Peptococcaceae</taxon>
        <taxon>Dehalobacterium</taxon>
    </lineage>
</organism>
<evidence type="ECO:0000313" key="3">
    <source>
        <dbReference type="Proteomes" id="UP001524944"/>
    </source>
</evidence>
<protein>
    <submittedName>
        <fullName evidence="2">Uncharacterized protein</fullName>
    </submittedName>
</protein>
<comment type="caution">
    <text evidence="2">The sequence shown here is derived from an EMBL/GenBank/DDBJ whole genome shotgun (WGS) entry which is preliminary data.</text>
</comment>